<dbReference type="Gene3D" id="1.10.506.10">
    <property type="entry name" value="GTPase Activation - p120gap, domain 1"/>
    <property type="match status" value="2"/>
</dbReference>
<dbReference type="SUPFAM" id="SSF52087">
    <property type="entry name" value="CRAL/TRIO domain"/>
    <property type="match status" value="1"/>
</dbReference>
<feature type="non-terminal residue" evidence="5">
    <location>
        <position position="1"/>
    </location>
</feature>
<keyword evidence="1" id="KW-0343">GTPase activation</keyword>
<dbReference type="InterPro" id="IPR001251">
    <property type="entry name" value="CRAL-TRIO_dom"/>
</dbReference>
<accession>A0A261Y0H6</accession>
<dbReference type="Gene3D" id="2.30.29.30">
    <property type="entry name" value="Pleckstrin-homology domain (PH domain)/Phosphotyrosine-binding domain (PTB)"/>
    <property type="match status" value="1"/>
</dbReference>
<evidence type="ECO:0000313" key="5">
    <source>
        <dbReference type="EMBL" id="OZJ04004.1"/>
    </source>
</evidence>
<dbReference type="OrthoDB" id="28245at2759"/>
<dbReference type="InterPro" id="IPR016024">
    <property type="entry name" value="ARM-type_fold"/>
</dbReference>
<dbReference type="CDD" id="cd00170">
    <property type="entry name" value="SEC14"/>
    <property type="match status" value="1"/>
</dbReference>
<proteinExistence type="predicted"/>
<comment type="caution">
    <text evidence="5">The sequence shown here is derived from an EMBL/GenBank/DDBJ whole genome shotgun (WGS) entry which is preliminary data.</text>
</comment>
<evidence type="ECO:0008006" key="7">
    <source>
        <dbReference type="Google" id="ProtNLM"/>
    </source>
</evidence>
<evidence type="ECO:0000256" key="1">
    <source>
        <dbReference type="ARBA" id="ARBA00022468"/>
    </source>
</evidence>
<dbReference type="EMBL" id="MVBO01000058">
    <property type="protein sequence ID" value="OZJ04004.1"/>
    <property type="molecule type" value="Genomic_DNA"/>
</dbReference>
<dbReference type="InterPro" id="IPR054071">
    <property type="entry name" value="PH_NF1"/>
</dbReference>
<protein>
    <recommendedName>
        <fullName evidence="7">Ras-GAP domain-containing protein</fullName>
    </recommendedName>
</protein>
<dbReference type="Pfam" id="PF00616">
    <property type="entry name" value="RasGAP"/>
    <property type="match status" value="2"/>
</dbReference>
<dbReference type="PANTHER" id="PTHR10194">
    <property type="entry name" value="RAS GTPASE-ACTIVATING PROTEINS"/>
    <property type="match status" value="1"/>
</dbReference>
<dbReference type="InterPro" id="IPR039360">
    <property type="entry name" value="Ras_GTPase"/>
</dbReference>
<dbReference type="PROSITE" id="PS50018">
    <property type="entry name" value="RAS_GTPASE_ACTIV_2"/>
    <property type="match status" value="1"/>
</dbReference>
<organism evidence="5 6">
    <name type="scientific">Bifiguratus adelaidae</name>
    <dbReference type="NCBI Taxonomy" id="1938954"/>
    <lineage>
        <taxon>Eukaryota</taxon>
        <taxon>Fungi</taxon>
        <taxon>Fungi incertae sedis</taxon>
        <taxon>Mucoromycota</taxon>
        <taxon>Mucoromycotina</taxon>
        <taxon>Endogonomycetes</taxon>
        <taxon>Endogonales</taxon>
        <taxon>Endogonales incertae sedis</taxon>
        <taxon>Bifiguratus</taxon>
    </lineage>
</organism>
<evidence type="ECO:0000256" key="2">
    <source>
        <dbReference type="ARBA" id="ARBA00022553"/>
    </source>
</evidence>
<dbReference type="Pfam" id="PF13716">
    <property type="entry name" value="CRAL_TRIO_2"/>
    <property type="match status" value="1"/>
</dbReference>
<dbReference type="Pfam" id="PF21877">
    <property type="entry name" value="PH_NF1"/>
    <property type="match status" value="1"/>
</dbReference>
<gene>
    <name evidence="5" type="ORF">BZG36_03619</name>
</gene>
<evidence type="ECO:0000259" key="4">
    <source>
        <dbReference type="PROSITE" id="PS50191"/>
    </source>
</evidence>
<dbReference type="GO" id="GO:0005096">
    <property type="term" value="F:GTPase activator activity"/>
    <property type="evidence" value="ECO:0007669"/>
    <property type="project" value="UniProtKB-KW"/>
</dbReference>
<dbReference type="InterPro" id="IPR036865">
    <property type="entry name" value="CRAL-TRIO_dom_sf"/>
</dbReference>
<evidence type="ECO:0000259" key="3">
    <source>
        <dbReference type="PROSITE" id="PS50018"/>
    </source>
</evidence>
<dbReference type="SUPFAM" id="SSF48371">
    <property type="entry name" value="ARM repeat"/>
    <property type="match status" value="1"/>
</dbReference>
<feature type="domain" description="Ras-GAP" evidence="3">
    <location>
        <begin position="224"/>
        <end position="419"/>
    </location>
</feature>
<dbReference type="SUPFAM" id="SSF48350">
    <property type="entry name" value="GTPase activation domain, GAP"/>
    <property type="match status" value="1"/>
</dbReference>
<sequence>NVTLRQEIRLRNQLLEIIVEWTSDFSLKPATRMTSVSNANISKLQRDLDQACLKTTVALLDKLPLQPSESFHDADLAQLKSNLFYKYFTFFLKLLNRCKVFESMDTEQASAMKNPEMQLYLSKSKDNIKDMSSLKEYTVLALSNLLSANVDTGLKYSLSMAYHEDTRTRTAFMQVLTNILNSGTEFDTLAENVMSDRYEKLVELIVEDDLTVTLAMCETCPVTDMDDLAQTLLACFESNGQVMTLLKAVIKSEVANTANENELFRMTSMATRLLSGFAKSFGEEYIRSILQPVMQELVSRPVEACQFELDPSKLVAEEEIEKNYQNVKEITQIILDAIFNSTDKIPKSFREVCHYILKAVDSNFPEAKYTSVGNFIFLRFFCPNIVSPNEGLIKPGMTMTKELRRGILLATKTIQNLANNVLFGAKETYMIPLNDFLTANIYPLRSFLHEISSTSPSSEHNETATAVRTLNDTDYAKLHRLIYANQERIAKALAVDRRGDANSKKTFERLSTLLAHLGRPNEEPRREFSAVTTYNASTASQLYTEFMRRNAHRSVEPIASKNIFYEGPPSKSGRPVLYYIAGKVKSQTVDYELLIYYILKLLEPMRGKSFDLCFDMSQFDVENEIPNQWINQLVQLIPSDLVDNITTVYIFNVNFNLRRYVKRLSRPLSHKVLKRIVFATTIAELSDYIAPNDILLPNTTVALEAENSTVFFPVTKITPYRTMVPVTIKVGVQHIQIMTVRRTEVFGGLNAVLTDVYHISSIDDAVIVSHGQHDDNEFIIKYDGGKSAISFSSIRRDAIVGAIKFSKNRFEMSKPTNITERVIRPNDVPGRLLNMALLNLGSDDPSLRLAAYNLLYALSLTFRFDVGNQLLDAKDLCIPANNAAFVIRISEKLAKTEPTLTLEFLSESFVGLEKSSKGLQHYCLEYMTPWLANLTTGGHQSDNSSDDHLAKTKDIIQLLIGMTVEHGDMHASIQSQIWQSIGRNDDILDLVLDSFIHYATQAGIGSHEAETIADTIATLSSITVRGKLISRLRKVLAQTSFKPTRSLTEHPSWPEIATLIRFNVMLSFNSFNEVNSPEDTAVHYLPELLHIVSLLVAAGPTLIRSSLHGLVVNIVQSLCTAFSLEEEKVKKLHMILSEVSDPKYRLLFGLTKHNINAFTISTDTLTDAADPLSLSSLETIIYLMMDTISYGAPSVHIANVWRARWMGLVTSTAFQFNPAIQPRAFIILGCLAEEEVDDDLLYQILVALRGALAIFHESDPSLIVSIMMCLKNIVSNLPTDSRYLQQLFWLAMALVQIGHVMIFPTAVELLKSVLRALENAGLFNEQSMVDVLLRARAPIKDIADKLDQFCGVSFETHFSFAVATLLLKGLKMSSMSNATWDLLEVFLETESKHDSDQEFRLDITNQAVSARKLGYLAALMQFAAKNAVMGHILQIAGIYDVDVDSAEGSGKYIAIFEKLDIPDNATALLLVSLLVTMLNNAESEPERLFLYGILAEAAVDVPEVFSLVYDLILPKMNQVIANSTTIPIMDSVKSILYTACAEPAFSSQQTAKKTQRAYLEELGFSGMNDCSNFDMESCARNAILTSELVERIIL</sequence>
<keyword evidence="6" id="KW-1185">Reference proteome</keyword>
<feature type="domain" description="CRAL-TRIO" evidence="4">
    <location>
        <begin position="553"/>
        <end position="708"/>
    </location>
</feature>
<name>A0A261Y0H6_9FUNG</name>
<dbReference type="PANTHER" id="PTHR10194:SF142">
    <property type="entry name" value="NEUROFIBROMIN"/>
    <property type="match status" value="1"/>
</dbReference>
<dbReference type="Proteomes" id="UP000242875">
    <property type="component" value="Unassembled WGS sequence"/>
</dbReference>
<dbReference type="SMART" id="SM00323">
    <property type="entry name" value="RasGAP"/>
    <property type="match status" value="1"/>
</dbReference>
<reference evidence="5 6" key="1">
    <citation type="journal article" date="2017" name="Mycologia">
        <title>Bifiguratus adelaidae, gen. et sp. nov., a new member of Mucoromycotina in endophytic and soil-dwelling habitats.</title>
        <authorList>
            <person name="Torres-Cruz T.J."/>
            <person name="Billingsley Tobias T.L."/>
            <person name="Almatruk M."/>
            <person name="Hesse C."/>
            <person name="Kuske C.R."/>
            <person name="Desiro A."/>
            <person name="Benucci G.M."/>
            <person name="Bonito G."/>
            <person name="Stajich J.E."/>
            <person name="Dunlap C."/>
            <person name="Arnold A.E."/>
            <person name="Porras-Alfaro A."/>
        </authorList>
    </citation>
    <scope>NUCLEOTIDE SEQUENCE [LARGE SCALE GENOMIC DNA]</scope>
    <source>
        <strain evidence="5 6">AZ0501</strain>
    </source>
</reference>
<keyword evidence="2" id="KW-0597">Phosphoprotein</keyword>
<dbReference type="InterPro" id="IPR008936">
    <property type="entry name" value="Rho_GTPase_activation_prot"/>
</dbReference>
<evidence type="ECO:0000313" key="6">
    <source>
        <dbReference type="Proteomes" id="UP000242875"/>
    </source>
</evidence>
<dbReference type="InterPro" id="IPR001936">
    <property type="entry name" value="RasGAP_dom"/>
</dbReference>
<dbReference type="Gene3D" id="3.40.525.10">
    <property type="entry name" value="CRAL-TRIO lipid binding domain"/>
    <property type="match status" value="1"/>
</dbReference>
<dbReference type="InterPro" id="IPR011993">
    <property type="entry name" value="PH-like_dom_sf"/>
</dbReference>
<dbReference type="PROSITE" id="PS50191">
    <property type="entry name" value="CRAL_TRIO"/>
    <property type="match status" value="1"/>
</dbReference>